<proteinExistence type="predicted"/>
<name>K1TY13_9ZZZZ</name>
<accession>K1TY13</accession>
<dbReference type="EMBL" id="AJWY01004399">
    <property type="protein sequence ID" value="EKC72489.1"/>
    <property type="molecule type" value="Genomic_DNA"/>
</dbReference>
<sequence>DGEPPQITDVGFIESGDCSFYIEGKQVVTIVYRQDPVWNLYPIDKLPADQELFLKGFRWEGARRPSQRDVFDRRIRPTLRAEKSALPHPSFPLREALEQRKKSLSEARRWSDRTDQVDAATVEWMRSLGYEVGQSRESGPAL</sequence>
<dbReference type="AlphaFoldDB" id="K1TY13"/>
<comment type="caution">
    <text evidence="1">The sequence shown here is derived from an EMBL/GenBank/DDBJ whole genome shotgun (WGS) entry which is preliminary data.</text>
</comment>
<reference evidence="1" key="1">
    <citation type="journal article" date="2013" name="Environ. Microbiol.">
        <title>Microbiota from the distal guts of lean and obese adolescents exhibit partial functional redundancy besides clear differences in community structure.</title>
        <authorList>
            <person name="Ferrer M."/>
            <person name="Ruiz A."/>
            <person name="Lanza F."/>
            <person name="Haange S.B."/>
            <person name="Oberbach A."/>
            <person name="Till H."/>
            <person name="Bargiela R."/>
            <person name="Campoy C."/>
            <person name="Segura M.T."/>
            <person name="Richter M."/>
            <person name="von Bergen M."/>
            <person name="Seifert J."/>
            <person name="Suarez A."/>
        </authorList>
    </citation>
    <scope>NUCLEOTIDE SEQUENCE</scope>
</reference>
<gene>
    <name evidence="1" type="ORF">LEA_06717</name>
</gene>
<protein>
    <submittedName>
        <fullName evidence="1">Uncharacterized protein</fullName>
    </submittedName>
</protein>
<organism evidence="1">
    <name type="scientific">human gut metagenome</name>
    <dbReference type="NCBI Taxonomy" id="408170"/>
    <lineage>
        <taxon>unclassified sequences</taxon>
        <taxon>metagenomes</taxon>
        <taxon>organismal metagenomes</taxon>
    </lineage>
</organism>
<feature type="non-terminal residue" evidence="1">
    <location>
        <position position="1"/>
    </location>
</feature>
<evidence type="ECO:0000313" key="1">
    <source>
        <dbReference type="EMBL" id="EKC72489.1"/>
    </source>
</evidence>